<evidence type="ECO:0000256" key="7">
    <source>
        <dbReference type="ARBA" id="ARBA00047990"/>
    </source>
</evidence>
<feature type="binding site" evidence="8">
    <location>
        <position position="65"/>
    </location>
    <ligand>
        <name>Fe cation</name>
        <dbReference type="ChEBI" id="CHEBI:24875"/>
        <label>1</label>
    </ligand>
</feature>
<dbReference type="InterPro" id="IPR009078">
    <property type="entry name" value="Ferritin-like_SF"/>
</dbReference>
<dbReference type="PANTHER" id="PTHR11431:SF54">
    <property type="entry name" value="FERRITIN"/>
    <property type="match status" value="1"/>
</dbReference>
<dbReference type="InterPro" id="IPR001519">
    <property type="entry name" value="Ferritin"/>
</dbReference>
<protein>
    <recommendedName>
        <fullName evidence="9">Ferritin</fullName>
    </recommendedName>
</protein>
<evidence type="ECO:0000256" key="4">
    <source>
        <dbReference type="ARBA" id="ARBA00023002"/>
    </source>
</evidence>
<comment type="function">
    <text evidence="9">Stores iron in a soluble, non-toxic, readily available form. Important for iron homeostasis. Iron is taken up in the ferrous form and deposited as ferric hydroxides after oxidation.</text>
</comment>
<reference evidence="11" key="2">
    <citation type="submission" date="2025-09" db="UniProtKB">
        <authorList>
            <consortium name="Ensembl"/>
        </authorList>
    </citation>
    <scope>IDENTIFICATION</scope>
</reference>
<evidence type="ECO:0000256" key="1">
    <source>
        <dbReference type="ARBA" id="ARBA00007513"/>
    </source>
</evidence>
<dbReference type="CDD" id="cd01056">
    <property type="entry name" value="Euk_Ferritin"/>
    <property type="match status" value="1"/>
</dbReference>
<keyword evidence="12" id="KW-1185">Reference proteome</keyword>
<dbReference type="InterPro" id="IPR012347">
    <property type="entry name" value="Ferritin-like"/>
</dbReference>
<keyword evidence="3 8" id="KW-0479">Metal-binding</keyword>
<feature type="binding site" evidence="8">
    <location>
        <position position="107"/>
    </location>
    <ligand>
        <name>Fe cation</name>
        <dbReference type="ChEBI" id="CHEBI:24875"/>
        <label>1</label>
    </ligand>
</feature>
<evidence type="ECO:0000256" key="2">
    <source>
        <dbReference type="ARBA" id="ARBA00022434"/>
    </source>
</evidence>
<dbReference type="InterPro" id="IPR008331">
    <property type="entry name" value="Ferritin_DPS_dom"/>
</dbReference>
<feature type="binding site" evidence="8">
    <location>
        <position position="62"/>
    </location>
    <ligand>
        <name>Fe cation</name>
        <dbReference type="ChEBI" id="CHEBI:24875"/>
        <label>1</label>
    </ligand>
</feature>
<comment type="function">
    <text evidence="6">Stores iron in a soluble, non-toxic, readily available form. Important for iron homeostasis. Has ferroxidase activity. Iron is taken up in the ferrous form and deposited as ferric hydroxides after oxidation.</text>
</comment>
<dbReference type="SUPFAM" id="SSF47240">
    <property type="entry name" value="Ferritin-like"/>
    <property type="match status" value="1"/>
</dbReference>
<dbReference type="PROSITE" id="PS50905">
    <property type="entry name" value="FERRITIN_LIKE"/>
    <property type="match status" value="1"/>
</dbReference>
<dbReference type="GO" id="GO:0004322">
    <property type="term" value="F:ferroxidase activity"/>
    <property type="evidence" value="ECO:0007669"/>
    <property type="project" value="UniProtKB-EC"/>
</dbReference>
<dbReference type="InterPro" id="IPR009040">
    <property type="entry name" value="Ferritin-like_diiron"/>
</dbReference>
<dbReference type="GO" id="GO:0005737">
    <property type="term" value="C:cytoplasm"/>
    <property type="evidence" value="ECO:0007669"/>
    <property type="project" value="TreeGrafter"/>
</dbReference>
<dbReference type="Proteomes" id="UP000694388">
    <property type="component" value="Unplaced"/>
</dbReference>
<dbReference type="PANTHER" id="PTHR11431">
    <property type="entry name" value="FERRITIN"/>
    <property type="match status" value="1"/>
</dbReference>
<dbReference type="Ensembl" id="ENSEBUT00000001799.1">
    <property type="protein sequence ID" value="ENSEBUP00000001471.1"/>
    <property type="gene ID" value="ENSEBUG00000001242.1"/>
</dbReference>
<comment type="catalytic activity">
    <reaction evidence="7">
        <text>4 Fe(2+) + O2 + 4 H(+) = 4 Fe(3+) + 2 H2O</text>
        <dbReference type="Rhea" id="RHEA:11148"/>
        <dbReference type="ChEBI" id="CHEBI:15377"/>
        <dbReference type="ChEBI" id="CHEBI:15378"/>
        <dbReference type="ChEBI" id="CHEBI:15379"/>
        <dbReference type="ChEBI" id="CHEBI:29033"/>
        <dbReference type="ChEBI" id="CHEBI:29034"/>
        <dbReference type="EC" id="1.16.3.1"/>
    </reaction>
</comment>
<evidence type="ECO:0000313" key="11">
    <source>
        <dbReference type="Ensembl" id="ENSEBUP00000001471.1"/>
    </source>
</evidence>
<dbReference type="GO" id="GO:0008199">
    <property type="term" value="F:ferric iron binding"/>
    <property type="evidence" value="ECO:0007669"/>
    <property type="project" value="InterPro"/>
</dbReference>
<dbReference type="GO" id="GO:0006826">
    <property type="term" value="P:iron ion transport"/>
    <property type="evidence" value="ECO:0007669"/>
    <property type="project" value="InterPro"/>
</dbReference>
<keyword evidence="2 9" id="KW-0409">Iron storage</keyword>
<name>A0A8C4NAK5_EPTBU</name>
<evidence type="ECO:0000313" key="12">
    <source>
        <dbReference type="Proteomes" id="UP000694388"/>
    </source>
</evidence>
<feature type="binding site" evidence="8">
    <location>
        <position position="27"/>
    </location>
    <ligand>
        <name>Fe cation</name>
        <dbReference type="ChEBI" id="CHEBI:24875"/>
        <label>1</label>
    </ligand>
</feature>
<sequence length="181" mass="20958">MEAKESQIRQNYDTDCEAAVNRQINMELHASYVYLSMSYYFSRDDVALDHFAKFFKEQSHEEREHAEKFMSYQNQRGGRILLKDIKKPEKDDWTNGLVAMQLALQLELNVNQSLLDLHGIAADKKDPQMCEFLEREFLDEQVQAIKKLGDFVTNLKRLGVPGNGVGEYLFDKLTLKDEGAD</sequence>
<dbReference type="GO" id="GO:0008198">
    <property type="term" value="F:ferrous iron binding"/>
    <property type="evidence" value="ECO:0007669"/>
    <property type="project" value="TreeGrafter"/>
</dbReference>
<dbReference type="Gene3D" id="1.20.1260.10">
    <property type="match status" value="1"/>
</dbReference>
<comment type="similarity">
    <text evidence="1 9">Belongs to the ferritin family.</text>
</comment>
<dbReference type="GO" id="GO:0006879">
    <property type="term" value="P:intracellular iron ion homeostasis"/>
    <property type="evidence" value="ECO:0007669"/>
    <property type="project" value="UniProtKB-KW"/>
</dbReference>
<evidence type="ECO:0000256" key="5">
    <source>
        <dbReference type="ARBA" id="ARBA00023004"/>
    </source>
</evidence>
<dbReference type="Pfam" id="PF00210">
    <property type="entry name" value="Ferritin"/>
    <property type="match status" value="1"/>
</dbReference>
<evidence type="ECO:0000256" key="8">
    <source>
        <dbReference type="PIRSR" id="PIRSR601519-1"/>
    </source>
</evidence>
<keyword evidence="4" id="KW-0560">Oxidoreductase</keyword>
<dbReference type="FunFam" id="1.20.1260.10:FF:000002">
    <property type="entry name" value="Ferritin, mitochondrial"/>
    <property type="match status" value="1"/>
</dbReference>
<proteinExistence type="inferred from homology"/>
<evidence type="ECO:0000256" key="9">
    <source>
        <dbReference type="RuleBase" id="RU361145"/>
    </source>
</evidence>
<dbReference type="GeneTree" id="ENSGT00950000182841"/>
<accession>A0A8C4NAK5</accession>
<reference evidence="11" key="1">
    <citation type="submission" date="2025-08" db="UniProtKB">
        <authorList>
            <consortium name="Ensembl"/>
        </authorList>
    </citation>
    <scope>IDENTIFICATION</scope>
</reference>
<feature type="binding site" evidence="8">
    <location>
        <position position="141"/>
    </location>
    <ligand>
        <name>Fe cation</name>
        <dbReference type="ChEBI" id="CHEBI:24875"/>
        <label>1</label>
    </ligand>
</feature>
<evidence type="ECO:0000256" key="3">
    <source>
        <dbReference type="ARBA" id="ARBA00022723"/>
    </source>
</evidence>
<feature type="domain" description="Ferritin-like diiron" evidence="10">
    <location>
        <begin position="10"/>
        <end position="159"/>
    </location>
</feature>
<dbReference type="PROSITE" id="PS00540">
    <property type="entry name" value="FERRITIN_1"/>
    <property type="match status" value="1"/>
</dbReference>
<evidence type="ECO:0000256" key="6">
    <source>
        <dbReference type="ARBA" id="ARBA00025111"/>
    </source>
</evidence>
<dbReference type="AlphaFoldDB" id="A0A8C4NAK5"/>
<evidence type="ECO:0000259" key="10">
    <source>
        <dbReference type="PROSITE" id="PS50905"/>
    </source>
</evidence>
<keyword evidence="5 8" id="KW-0408">Iron</keyword>
<dbReference type="InterPro" id="IPR014034">
    <property type="entry name" value="Ferritin_CS"/>
</dbReference>
<organism evidence="11 12">
    <name type="scientific">Eptatretus burgeri</name>
    <name type="common">Inshore hagfish</name>
    <dbReference type="NCBI Taxonomy" id="7764"/>
    <lineage>
        <taxon>Eukaryota</taxon>
        <taxon>Metazoa</taxon>
        <taxon>Chordata</taxon>
        <taxon>Craniata</taxon>
        <taxon>Vertebrata</taxon>
        <taxon>Cyclostomata</taxon>
        <taxon>Myxini</taxon>
        <taxon>Myxiniformes</taxon>
        <taxon>Myxinidae</taxon>
        <taxon>Eptatretinae</taxon>
        <taxon>Eptatretus</taxon>
    </lineage>
</organism>